<dbReference type="InterPro" id="IPR050174">
    <property type="entry name" value="Protocadherin/Cadherin-CA"/>
</dbReference>
<dbReference type="OrthoDB" id="6252479at2759"/>
<sequence>MEEEAPLHTTIGNVSRYLLQQPRITSDSPFFKITPNGMIQLAHRVDLETLCLERSLCCDLEKPCELTCSVAIESESTGAIRFLELRVCVQDINDNAPQFATGPANGQQIVQISELAEPGHVISLAPAIDRDLAKEHQIQRYLMHGDQLQQTFELDYADLPSVRLRLLTPLDYETVTQYSGTLEACDSRSCTSQNLTVKVIDENDNRPIFLKHSYEVVVPENATVGQTVLELEAMDKDSPPNARMDFYFHGLVDPGLKETFRVEQDTGRIVLQSRLAAQRRTEYRFAVAVDGAKPITIGHSQPDSPTSRGVNLNAGTPDVAKVFIKVKDLNDFSPQIRMFSPTEGQALTVPENAQPQRVCVVQVTDDDVGQNAQVSCDIVGPSGITDTFALSGSGKYYTLSTTRVLDAEVESRFTVTIACSDAGTPPRSSSRDLVVRVEDLNEYPPHLTQSTYQTSVYENAKSGTEVVRIQAEDRDQSAELHYDLKAEGKQYFGIDPSTGIIFTLGDTGTQTSTVLDREKTEQITLHVCVTDGPPKSGCGLEPEDRQSSLSGRKNSAVAGAGPSASGVVYTASATVFVTVMDENDNRPVFTQKGPFFVTENQPRFTQVRGQLAAMDPDEGQNGLVSSCSHPVSCRPIGMSPICNDEYHFIYLFTYHNMQYFKE</sequence>
<dbReference type="CDD" id="cd11304">
    <property type="entry name" value="Cadherin_repeat"/>
    <property type="match status" value="5"/>
</dbReference>
<comment type="caution">
    <text evidence="11">The sequence shown here is derived from an EMBL/GenBank/DDBJ whole genome shotgun (WGS) entry which is preliminary data.</text>
</comment>
<evidence type="ECO:0000256" key="4">
    <source>
        <dbReference type="ARBA" id="ARBA00022837"/>
    </source>
</evidence>
<dbReference type="InterPro" id="IPR015919">
    <property type="entry name" value="Cadherin-like_sf"/>
</dbReference>
<evidence type="ECO:0000256" key="9">
    <source>
        <dbReference type="SAM" id="MobiDB-lite"/>
    </source>
</evidence>
<dbReference type="EMBL" id="LUCM01005292">
    <property type="protein sequence ID" value="KAA0193033.1"/>
    <property type="molecule type" value="Genomic_DNA"/>
</dbReference>
<comment type="subcellular location">
    <subcellularLocation>
        <location evidence="1">Membrane</location>
        <topology evidence="1">Single-pass membrane protein</topology>
    </subcellularLocation>
</comment>
<feature type="domain" description="Cadherin" evidence="10">
    <location>
        <begin position="16"/>
        <end position="99"/>
    </location>
</feature>
<dbReference type="SUPFAM" id="SSF49313">
    <property type="entry name" value="Cadherin-like"/>
    <property type="match status" value="5"/>
</dbReference>
<dbReference type="PRINTS" id="PR00205">
    <property type="entry name" value="CADHERIN"/>
</dbReference>
<dbReference type="InterPro" id="IPR002126">
    <property type="entry name" value="Cadherin-like_dom"/>
</dbReference>
<keyword evidence="4 8" id="KW-0106">Calcium</keyword>
<proteinExistence type="predicted"/>
<evidence type="ECO:0000256" key="6">
    <source>
        <dbReference type="ARBA" id="ARBA00023136"/>
    </source>
</evidence>
<dbReference type="InterPro" id="IPR020894">
    <property type="entry name" value="Cadherin_CS"/>
</dbReference>
<keyword evidence="7" id="KW-0325">Glycoprotein</keyword>
<evidence type="ECO:0000256" key="2">
    <source>
        <dbReference type="ARBA" id="ARBA00022692"/>
    </source>
</evidence>
<feature type="region of interest" description="Disordered" evidence="9">
    <location>
        <begin position="532"/>
        <end position="560"/>
    </location>
</feature>
<keyword evidence="5" id="KW-1133">Transmembrane helix</keyword>
<dbReference type="PANTHER" id="PTHR24028:SF146">
    <property type="entry name" value="CADHERIN 96CB, ISOFORM D-RELATED"/>
    <property type="match status" value="1"/>
</dbReference>
<keyword evidence="12" id="KW-1185">Reference proteome</keyword>
<organism evidence="11 12">
    <name type="scientific">Fasciolopsis buskii</name>
    <dbReference type="NCBI Taxonomy" id="27845"/>
    <lineage>
        <taxon>Eukaryota</taxon>
        <taxon>Metazoa</taxon>
        <taxon>Spiralia</taxon>
        <taxon>Lophotrochozoa</taxon>
        <taxon>Platyhelminthes</taxon>
        <taxon>Trematoda</taxon>
        <taxon>Digenea</taxon>
        <taxon>Plagiorchiida</taxon>
        <taxon>Echinostomata</taxon>
        <taxon>Echinostomatoidea</taxon>
        <taxon>Fasciolidae</taxon>
        <taxon>Fasciolopsis</taxon>
    </lineage>
</organism>
<feature type="domain" description="Cadherin" evidence="10">
    <location>
        <begin position="104"/>
        <end position="209"/>
    </location>
</feature>
<gene>
    <name evidence="11" type="ORF">FBUS_07002</name>
</gene>
<dbReference type="AlphaFoldDB" id="A0A8E0RYM0"/>
<reference evidence="11" key="1">
    <citation type="submission" date="2019-05" db="EMBL/GenBank/DDBJ databases">
        <title>Annotation for the trematode Fasciolopsis buski.</title>
        <authorList>
            <person name="Choi Y.-J."/>
        </authorList>
    </citation>
    <scope>NUCLEOTIDE SEQUENCE</scope>
    <source>
        <strain evidence="11">HT</strain>
        <tissue evidence="11">Whole worm</tissue>
    </source>
</reference>
<feature type="domain" description="Cadherin" evidence="10">
    <location>
        <begin position="210"/>
        <end position="336"/>
    </location>
</feature>
<evidence type="ECO:0000259" key="10">
    <source>
        <dbReference type="PROSITE" id="PS50268"/>
    </source>
</evidence>
<protein>
    <submittedName>
        <fullName evidence="11">Protocadherin-12</fullName>
    </submittedName>
</protein>
<dbReference type="SMART" id="SM00112">
    <property type="entry name" value="CA"/>
    <property type="match status" value="4"/>
</dbReference>
<dbReference type="Pfam" id="PF00028">
    <property type="entry name" value="Cadherin"/>
    <property type="match status" value="3"/>
</dbReference>
<dbReference type="Gene3D" id="2.60.40.60">
    <property type="entry name" value="Cadherins"/>
    <property type="match status" value="6"/>
</dbReference>
<accession>A0A8E0RYM0</accession>
<evidence type="ECO:0000313" key="12">
    <source>
        <dbReference type="Proteomes" id="UP000728185"/>
    </source>
</evidence>
<evidence type="ECO:0000256" key="7">
    <source>
        <dbReference type="ARBA" id="ARBA00023180"/>
    </source>
</evidence>
<dbReference type="GO" id="GO:0007156">
    <property type="term" value="P:homophilic cell adhesion via plasma membrane adhesion molecules"/>
    <property type="evidence" value="ECO:0007669"/>
    <property type="project" value="InterPro"/>
</dbReference>
<evidence type="ECO:0000256" key="3">
    <source>
        <dbReference type="ARBA" id="ARBA00022737"/>
    </source>
</evidence>
<dbReference type="GO" id="GO:0005509">
    <property type="term" value="F:calcium ion binding"/>
    <property type="evidence" value="ECO:0007669"/>
    <property type="project" value="UniProtKB-UniRule"/>
</dbReference>
<dbReference type="Proteomes" id="UP000728185">
    <property type="component" value="Unassembled WGS sequence"/>
</dbReference>
<keyword evidence="3" id="KW-0677">Repeat</keyword>
<keyword evidence="6" id="KW-0472">Membrane</keyword>
<evidence type="ECO:0000313" key="11">
    <source>
        <dbReference type="EMBL" id="KAA0193033.1"/>
    </source>
</evidence>
<feature type="domain" description="Cadherin" evidence="10">
    <location>
        <begin position="448"/>
        <end position="589"/>
    </location>
</feature>
<evidence type="ECO:0000256" key="1">
    <source>
        <dbReference type="ARBA" id="ARBA00004167"/>
    </source>
</evidence>
<keyword evidence="2" id="KW-0812">Transmembrane</keyword>
<feature type="domain" description="Cadherin" evidence="10">
    <location>
        <begin position="341"/>
        <end position="447"/>
    </location>
</feature>
<evidence type="ECO:0000256" key="5">
    <source>
        <dbReference type="ARBA" id="ARBA00022989"/>
    </source>
</evidence>
<dbReference type="PROSITE" id="PS50268">
    <property type="entry name" value="CADHERIN_2"/>
    <property type="match status" value="5"/>
</dbReference>
<dbReference type="PROSITE" id="PS00232">
    <property type="entry name" value="CADHERIN_1"/>
    <property type="match status" value="3"/>
</dbReference>
<evidence type="ECO:0000256" key="8">
    <source>
        <dbReference type="PROSITE-ProRule" id="PRU00043"/>
    </source>
</evidence>
<name>A0A8E0RYM0_9TREM</name>
<dbReference type="GO" id="GO:0005886">
    <property type="term" value="C:plasma membrane"/>
    <property type="evidence" value="ECO:0007669"/>
    <property type="project" value="InterPro"/>
</dbReference>
<dbReference type="PANTHER" id="PTHR24028">
    <property type="entry name" value="CADHERIN-87A"/>
    <property type="match status" value="1"/>
</dbReference>